<sequence>MKTRICGGIYLFFCLVISCRAQSTTGAPGAEGMAFKSRINQVNGLLISQLSSGGEAGQVTRMSLTALPSLGESPSTLKFNQEVGDSMGKALNEVSKFSQLRHGGWPLGHSLEIGFEDKYIGKDGPSAAVACALLLEAAITGRKWDPAFAVTGDMNADGSVQPIGGVQAKIRGATKGACKIVGVPVKNEKSVADILVLEGPAPLVGITVFGIKTFDDAMLLAGTERPQALQNALTDFDNMRAVMMRDPRQILPLLRTPHAAQRLQALLTAAPNCYSAKYLLLYLQGRAPRTLSIGGSIEAAQSSADSLVSSIDHDVDSNVSSLKGDELGSSLNKLRQLRPSLDARVWPYVDGMVAYGEVIRGALLNPVRSGARYVDLVSKANKAAAATKAAYDKLINDAQVREELGL</sequence>
<keyword evidence="1" id="KW-0732">Signal</keyword>
<dbReference type="Gene3D" id="3.30.230.10">
    <property type="match status" value="1"/>
</dbReference>
<dbReference type="PANTHER" id="PTHR10046">
    <property type="entry name" value="ATP DEPENDENT LON PROTEASE FAMILY MEMBER"/>
    <property type="match status" value="1"/>
</dbReference>
<dbReference type="Proteomes" id="UP001596052">
    <property type="component" value="Unassembled WGS sequence"/>
</dbReference>
<dbReference type="Pfam" id="PF05362">
    <property type="entry name" value="Lon_C"/>
    <property type="match status" value="1"/>
</dbReference>
<accession>A0ABW0KWF0</accession>
<dbReference type="InterPro" id="IPR020568">
    <property type="entry name" value="Ribosomal_Su5_D2-typ_SF"/>
</dbReference>
<keyword evidence="3" id="KW-0645">Protease</keyword>
<dbReference type="InterPro" id="IPR027065">
    <property type="entry name" value="Lon_Prtase"/>
</dbReference>
<reference evidence="4" key="1">
    <citation type="journal article" date="2019" name="Int. J. Syst. Evol. Microbiol.">
        <title>The Global Catalogue of Microorganisms (GCM) 10K type strain sequencing project: providing services to taxonomists for standard genome sequencing and annotation.</title>
        <authorList>
            <consortium name="The Broad Institute Genomics Platform"/>
            <consortium name="The Broad Institute Genome Sequencing Center for Infectious Disease"/>
            <person name="Wu L."/>
            <person name="Ma J."/>
        </authorList>
    </citation>
    <scope>NUCLEOTIDE SEQUENCE [LARGE SCALE GENOMIC DNA]</scope>
    <source>
        <strain evidence="4">CGMCC 4.1469</strain>
    </source>
</reference>
<evidence type="ECO:0000313" key="3">
    <source>
        <dbReference type="EMBL" id="MFC5457888.1"/>
    </source>
</evidence>
<dbReference type="GO" id="GO:0006508">
    <property type="term" value="P:proteolysis"/>
    <property type="evidence" value="ECO:0007669"/>
    <property type="project" value="UniProtKB-KW"/>
</dbReference>
<dbReference type="PROSITE" id="PS51257">
    <property type="entry name" value="PROKAR_LIPOPROTEIN"/>
    <property type="match status" value="1"/>
</dbReference>
<evidence type="ECO:0000313" key="4">
    <source>
        <dbReference type="Proteomes" id="UP001596052"/>
    </source>
</evidence>
<keyword evidence="4" id="KW-1185">Reference proteome</keyword>
<dbReference type="GO" id="GO:0008233">
    <property type="term" value="F:peptidase activity"/>
    <property type="evidence" value="ECO:0007669"/>
    <property type="project" value="UniProtKB-KW"/>
</dbReference>
<evidence type="ECO:0000256" key="1">
    <source>
        <dbReference type="SAM" id="SignalP"/>
    </source>
</evidence>
<feature type="signal peptide" evidence="1">
    <location>
        <begin position="1"/>
        <end position="23"/>
    </location>
</feature>
<keyword evidence="3" id="KW-0378">Hydrolase</keyword>
<dbReference type="SUPFAM" id="SSF54211">
    <property type="entry name" value="Ribosomal protein S5 domain 2-like"/>
    <property type="match status" value="1"/>
</dbReference>
<comment type="caution">
    <text evidence="3">The sequence shown here is derived from an EMBL/GenBank/DDBJ whole genome shotgun (WGS) entry which is preliminary data.</text>
</comment>
<dbReference type="RefSeq" id="WP_377171678.1">
    <property type="nucleotide sequence ID" value="NZ_JBHSMQ010000014.1"/>
</dbReference>
<dbReference type="EC" id="3.4.21.-" evidence="3"/>
<feature type="chain" id="PRO_5047343108" evidence="1">
    <location>
        <begin position="24"/>
        <end position="406"/>
    </location>
</feature>
<dbReference type="InterPro" id="IPR014721">
    <property type="entry name" value="Ribsml_uS5_D2-typ_fold_subgr"/>
</dbReference>
<proteinExistence type="predicted"/>
<protein>
    <submittedName>
        <fullName evidence="3">S16 family serine protease</fullName>
        <ecNumber evidence="3">3.4.21.-</ecNumber>
    </submittedName>
</protein>
<dbReference type="EMBL" id="JBHSMQ010000014">
    <property type="protein sequence ID" value="MFC5457888.1"/>
    <property type="molecule type" value="Genomic_DNA"/>
</dbReference>
<gene>
    <name evidence="3" type="ORF">ACFQDI_23665</name>
</gene>
<evidence type="ECO:0000259" key="2">
    <source>
        <dbReference type="Pfam" id="PF05362"/>
    </source>
</evidence>
<dbReference type="InterPro" id="IPR008269">
    <property type="entry name" value="Lon_proteolytic"/>
</dbReference>
<feature type="domain" description="Lon proteolytic" evidence="2">
    <location>
        <begin position="119"/>
        <end position="194"/>
    </location>
</feature>
<name>A0ABW0KWF0_9BACT</name>
<organism evidence="3 4">
    <name type="scientific">Prosthecobacter fluviatilis</name>
    <dbReference type="NCBI Taxonomy" id="445931"/>
    <lineage>
        <taxon>Bacteria</taxon>
        <taxon>Pseudomonadati</taxon>
        <taxon>Verrucomicrobiota</taxon>
        <taxon>Verrucomicrobiia</taxon>
        <taxon>Verrucomicrobiales</taxon>
        <taxon>Verrucomicrobiaceae</taxon>
        <taxon>Prosthecobacter</taxon>
    </lineage>
</organism>
<dbReference type="PRINTS" id="PR00830">
    <property type="entry name" value="ENDOLAPTASE"/>
</dbReference>